<dbReference type="Proteomes" id="UP000504618">
    <property type="component" value="Unplaced"/>
</dbReference>
<dbReference type="RefSeq" id="XP_024881304.1">
    <property type="nucleotide sequence ID" value="XM_025025536.1"/>
</dbReference>
<proteinExistence type="inferred from homology"/>
<keyword evidence="5" id="KW-1185">Reference proteome</keyword>
<organism evidence="5 6">
    <name type="scientific">Temnothorax curvispinosus</name>
    <dbReference type="NCBI Taxonomy" id="300111"/>
    <lineage>
        <taxon>Eukaryota</taxon>
        <taxon>Metazoa</taxon>
        <taxon>Ecdysozoa</taxon>
        <taxon>Arthropoda</taxon>
        <taxon>Hexapoda</taxon>
        <taxon>Insecta</taxon>
        <taxon>Pterygota</taxon>
        <taxon>Neoptera</taxon>
        <taxon>Endopterygota</taxon>
        <taxon>Hymenoptera</taxon>
        <taxon>Apocrita</taxon>
        <taxon>Aculeata</taxon>
        <taxon>Formicoidea</taxon>
        <taxon>Formicidae</taxon>
        <taxon>Myrmicinae</taxon>
        <taxon>Temnothorax</taxon>
    </lineage>
</organism>
<keyword evidence="2 3" id="KW-0175">Coiled coil</keyword>
<accession>A0A6J1QG16</accession>
<dbReference type="GO" id="GO:0034452">
    <property type="term" value="F:dynactin binding"/>
    <property type="evidence" value="ECO:0007669"/>
    <property type="project" value="TreeGrafter"/>
</dbReference>
<dbReference type="CTD" id="35051"/>
<dbReference type="GO" id="GO:0005829">
    <property type="term" value="C:cytosol"/>
    <property type="evidence" value="ECO:0007669"/>
    <property type="project" value="TreeGrafter"/>
</dbReference>
<dbReference type="Gene3D" id="6.10.250.2470">
    <property type="match status" value="1"/>
</dbReference>
<dbReference type="GO" id="GO:0008093">
    <property type="term" value="F:cytoskeletal anchor activity"/>
    <property type="evidence" value="ECO:0007669"/>
    <property type="project" value="InterPro"/>
</dbReference>
<feature type="coiled-coil region" evidence="3">
    <location>
        <begin position="449"/>
        <end position="504"/>
    </location>
</feature>
<dbReference type="GeneID" id="112460718"/>
<sequence>MAAPVDGLEELRTEIERLSRELDLASTEKIQSAQYGLALLEEKSALQQRCNDLETLYENTKHELEITQEALAKFQTTTKITAKSGIEQEESLLNESAARETSLQSQIIELENETKQLRHELERVEAERDHALQEREEVGKDHQQTEMERKSLRAELRECRNRETRLLQDYSELEDENISLQKQVSGLRSSQVEFEGAKHEIRRLTEEVELLNSQVEELTNLKKIAEKQMEEALESLQAEREAKYALKKELDQRINSESIYNLSNLALSIRGITEDQTICSDGEDDSPALRRIEADLKTQEPGTSATDKQVDLFSEIHLNELKKLEKQLELAETEKAHLTQNLRESQYAVEKSQAELQSFVARIVQLAAHVQSLHHLHSKLPDKQSEETTLDKLNQAVVQYHQWSTMSAREINQLQKDLSELENGLTVSDSTQQLRTELTNLRNKIPESEKSLREKLLDTEQRSMQLESDVSTLSKLTAEAGGFLDSAQNDLQNLSDELAQLYHHVCTVNGETPSRVVLDHEKSEIVPEKEEEDGKMDWCRTLFKTDIKIKDLESLSKAKEIAKHIETAMDQIKHLRSSVEHTIELSKVKGMQSNICNVCEASVNENKADVTDLQEQVIRLKALLSAKREQIATLRTVLKSNKNTAEVALTNLKSKYENEKSIVNETMLKLRNELRMLKENAATFSSLRAMFAARCEEYVTQVDELQRQLTVAEDDRKTLNQLLRLAVQQKLGLTMKLEELEVDRELRNTRRHAAGANGRGRPRLSQQTNRPHLGRDFF</sequence>
<feature type="coiled-coil region" evidence="3">
    <location>
        <begin position="8"/>
        <end position="253"/>
    </location>
</feature>
<dbReference type="AlphaFoldDB" id="A0A6J1QG16"/>
<dbReference type="PANTHER" id="PTHR31233">
    <property type="entry name" value="BICAUDAL D FAMILY MEMBER"/>
    <property type="match status" value="1"/>
</dbReference>
<feature type="coiled-coil region" evidence="3">
    <location>
        <begin position="314"/>
        <end position="341"/>
    </location>
</feature>
<name>A0A6J1QG16_9HYME</name>
<feature type="coiled-coil region" evidence="3">
    <location>
        <begin position="610"/>
        <end position="722"/>
    </location>
</feature>
<evidence type="ECO:0000256" key="3">
    <source>
        <dbReference type="SAM" id="Coils"/>
    </source>
</evidence>
<dbReference type="InterPro" id="IPR018477">
    <property type="entry name" value="BICD"/>
</dbReference>
<dbReference type="GO" id="GO:0005794">
    <property type="term" value="C:Golgi apparatus"/>
    <property type="evidence" value="ECO:0007669"/>
    <property type="project" value="TreeGrafter"/>
</dbReference>
<evidence type="ECO:0000313" key="5">
    <source>
        <dbReference type="Proteomes" id="UP000504618"/>
    </source>
</evidence>
<dbReference type="GO" id="GO:0070507">
    <property type="term" value="P:regulation of microtubule cytoskeleton organization"/>
    <property type="evidence" value="ECO:0007669"/>
    <property type="project" value="TreeGrafter"/>
</dbReference>
<evidence type="ECO:0000256" key="1">
    <source>
        <dbReference type="ARBA" id="ARBA00010061"/>
    </source>
</evidence>
<gene>
    <name evidence="6" type="primary">LOC112460718</name>
</gene>
<reference evidence="6" key="1">
    <citation type="submission" date="2025-08" db="UniProtKB">
        <authorList>
            <consortium name="RefSeq"/>
        </authorList>
    </citation>
    <scope>IDENTIFICATION</scope>
    <source>
        <tissue evidence="6">Whole body</tissue>
    </source>
</reference>
<dbReference type="OrthoDB" id="10069295at2759"/>
<dbReference type="PANTHER" id="PTHR31233:SF6">
    <property type="entry name" value="PROTEIN BICAUDAL D"/>
    <property type="match status" value="1"/>
</dbReference>
<protein>
    <submittedName>
        <fullName evidence="6">Protein bicaudal D isoform X1</fullName>
    </submittedName>
</protein>
<comment type="similarity">
    <text evidence="1">Belongs to the BicD family.</text>
</comment>
<evidence type="ECO:0000256" key="2">
    <source>
        <dbReference type="ARBA" id="ARBA00023054"/>
    </source>
</evidence>
<evidence type="ECO:0000256" key="4">
    <source>
        <dbReference type="SAM" id="MobiDB-lite"/>
    </source>
</evidence>
<evidence type="ECO:0000313" key="6">
    <source>
        <dbReference type="RefSeq" id="XP_024881304.1"/>
    </source>
</evidence>
<dbReference type="GO" id="GO:0072393">
    <property type="term" value="P:microtubule anchoring at microtubule organizing center"/>
    <property type="evidence" value="ECO:0007669"/>
    <property type="project" value="TreeGrafter"/>
</dbReference>
<dbReference type="GO" id="GO:0070840">
    <property type="term" value="F:dynein complex binding"/>
    <property type="evidence" value="ECO:0007669"/>
    <property type="project" value="InterPro"/>
</dbReference>
<feature type="region of interest" description="Disordered" evidence="4">
    <location>
        <begin position="750"/>
        <end position="778"/>
    </location>
</feature>
<dbReference type="Pfam" id="PF09730">
    <property type="entry name" value="BicD"/>
    <property type="match status" value="2"/>
</dbReference>